<evidence type="ECO:0000259" key="3">
    <source>
        <dbReference type="PROSITE" id="PS51737"/>
    </source>
</evidence>
<dbReference type="InterPro" id="IPR011109">
    <property type="entry name" value="DNA_bind_recombinase_dom"/>
</dbReference>
<dbReference type="GO" id="GO:0003677">
    <property type="term" value="F:DNA binding"/>
    <property type="evidence" value="ECO:0007669"/>
    <property type="project" value="InterPro"/>
</dbReference>
<keyword evidence="1" id="KW-0175">Coiled coil</keyword>
<protein>
    <submittedName>
        <fullName evidence="4">Recombinase family protein</fullName>
    </submittedName>
</protein>
<dbReference type="Pfam" id="PF07508">
    <property type="entry name" value="Recombinase"/>
    <property type="match status" value="1"/>
</dbReference>
<dbReference type="SUPFAM" id="SSF53041">
    <property type="entry name" value="Resolvase-like"/>
    <property type="match status" value="1"/>
</dbReference>
<dbReference type="InterPro" id="IPR036162">
    <property type="entry name" value="Resolvase-like_N_sf"/>
</dbReference>
<reference evidence="4" key="1">
    <citation type="submission" date="2022-06" db="EMBL/GenBank/DDBJ databases">
        <title>Isolation of gut microbiota from human fecal samples.</title>
        <authorList>
            <person name="Pamer E.G."/>
            <person name="Barat B."/>
            <person name="Waligurski E."/>
            <person name="Medina S."/>
            <person name="Paddock L."/>
            <person name="Mostad J."/>
        </authorList>
    </citation>
    <scope>NUCLEOTIDE SEQUENCE</scope>
    <source>
        <strain evidence="4">DFI.5.57</strain>
    </source>
</reference>
<dbReference type="GO" id="GO:0000150">
    <property type="term" value="F:DNA strand exchange activity"/>
    <property type="evidence" value="ECO:0007669"/>
    <property type="project" value="InterPro"/>
</dbReference>
<dbReference type="Gene3D" id="3.90.1750.20">
    <property type="entry name" value="Putative Large Serine Recombinase, Chain B, Domain 2"/>
    <property type="match status" value="1"/>
</dbReference>
<dbReference type="InterPro" id="IPR025827">
    <property type="entry name" value="Zn_ribbon_recom_dom"/>
</dbReference>
<dbReference type="PANTHER" id="PTHR30461">
    <property type="entry name" value="DNA-INVERTASE FROM LAMBDOID PROPHAGE"/>
    <property type="match status" value="1"/>
</dbReference>
<dbReference type="EMBL" id="JANGCN010000019">
    <property type="protein sequence ID" value="MCQ5153471.1"/>
    <property type="molecule type" value="Genomic_DNA"/>
</dbReference>
<dbReference type="Proteomes" id="UP001206236">
    <property type="component" value="Unassembled WGS sequence"/>
</dbReference>
<dbReference type="InterPro" id="IPR050639">
    <property type="entry name" value="SSR_resolvase"/>
</dbReference>
<dbReference type="Pfam" id="PF13408">
    <property type="entry name" value="Zn_ribbon_recom"/>
    <property type="match status" value="1"/>
</dbReference>
<dbReference type="Gene3D" id="3.40.50.1390">
    <property type="entry name" value="Resolvase, N-terminal catalytic domain"/>
    <property type="match status" value="1"/>
</dbReference>
<evidence type="ECO:0000313" key="4">
    <source>
        <dbReference type="EMBL" id="MCQ5153471.1"/>
    </source>
</evidence>
<feature type="domain" description="Resolvase/invertase-type recombinase catalytic" evidence="2">
    <location>
        <begin position="22"/>
        <end position="168"/>
    </location>
</feature>
<dbReference type="PROSITE" id="PS51737">
    <property type="entry name" value="RECOMBINASE_DNA_BIND"/>
    <property type="match status" value="1"/>
</dbReference>
<sequence length="548" mass="64408">MSVVTQTHHDVPDEFKEVDKMRAWLYYRLSRDEDEEMNSLQNQRQILVDYAGQNGYEIVGESFDDNVSGMTFNRKGLGKLEIAVDEGKIDVVLVKDLSRLGRHRTQTELFIDHLRQNNVKVISVTEGIDSFNENDDLLIGFKQIFNDFYAKDISKKVKAGVRQKQKNKGLIESLPLGYKRDRNTNTVLVDDETAWIVQEIFKLYVEGYGLTTIARTMNERGIKSPEYYQRRKLADWKPDISKKYLWVQTSVRRILTNELYIGTMVNHKTVTSKIYKTKSFIPPEEQYRHENFCEPIIDETTWKQAQFLLKERSQINPRSQNGRKLHRYSGLIKCADCGASFVARIRKWDGKEYVEYTCNSSHRYGKEYCTPHTVRESQLDELIEDEVRGFRDTILEESTRYDKIVKDWARKKPLYGRQIQQHNDKISSLWQQIEDLIMEKIGDKEHAQIYNNMIAKREEEIKQLDKKISDLREYDKICKQKKDQLKNTTNILDDILSEGLISDMNLRMLVKKILIHQNNDKSLDIRFEMNGEFNPSCSVFVEPEDETA</sequence>
<dbReference type="RefSeq" id="WP_256322169.1">
    <property type="nucleotide sequence ID" value="NZ_JANGCN010000019.1"/>
</dbReference>
<comment type="caution">
    <text evidence="4">The sequence shown here is derived from an EMBL/GenBank/DDBJ whole genome shotgun (WGS) entry which is preliminary data.</text>
</comment>
<dbReference type="Pfam" id="PF00239">
    <property type="entry name" value="Resolvase"/>
    <property type="match status" value="1"/>
</dbReference>
<dbReference type="InterPro" id="IPR006119">
    <property type="entry name" value="Resolv_N"/>
</dbReference>
<organism evidence="4 5">
    <name type="scientific">Ruminococcus bicirculans</name>
    <name type="common">ex Wegman et al. 2014</name>
    <dbReference type="NCBI Taxonomy" id="1160721"/>
    <lineage>
        <taxon>Bacteria</taxon>
        <taxon>Bacillati</taxon>
        <taxon>Bacillota</taxon>
        <taxon>Clostridia</taxon>
        <taxon>Eubacteriales</taxon>
        <taxon>Oscillospiraceae</taxon>
        <taxon>Ruminococcus</taxon>
    </lineage>
</organism>
<dbReference type="PANTHER" id="PTHR30461:SF23">
    <property type="entry name" value="DNA RECOMBINASE-RELATED"/>
    <property type="match status" value="1"/>
</dbReference>
<dbReference type="PROSITE" id="PS51736">
    <property type="entry name" value="RECOMBINASES_3"/>
    <property type="match status" value="1"/>
</dbReference>
<feature type="domain" description="Recombinase" evidence="3">
    <location>
        <begin position="175"/>
        <end position="315"/>
    </location>
</feature>
<evidence type="ECO:0000313" key="5">
    <source>
        <dbReference type="Proteomes" id="UP001206236"/>
    </source>
</evidence>
<evidence type="ECO:0000259" key="2">
    <source>
        <dbReference type="PROSITE" id="PS51736"/>
    </source>
</evidence>
<accession>A0AAW5KR11</accession>
<gene>
    <name evidence="4" type="ORF">NE632_09130</name>
</gene>
<proteinExistence type="predicted"/>
<feature type="coiled-coil region" evidence="1">
    <location>
        <begin position="447"/>
        <end position="474"/>
    </location>
</feature>
<evidence type="ECO:0000256" key="1">
    <source>
        <dbReference type="SAM" id="Coils"/>
    </source>
</evidence>
<dbReference type="AlphaFoldDB" id="A0AAW5KR11"/>
<dbReference type="SMART" id="SM00857">
    <property type="entry name" value="Resolvase"/>
    <property type="match status" value="1"/>
</dbReference>
<dbReference type="InterPro" id="IPR038109">
    <property type="entry name" value="DNA_bind_recomb_sf"/>
</dbReference>
<name>A0AAW5KR11_9FIRM</name>